<reference evidence="1 2" key="1">
    <citation type="journal article" date="2016" name="Nat. Commun.">
        <title>Thousands of microbial genomes shed light on interconnected biogeochemical processes in an aquifer system.</title>
        <authorList>
            <person name="Anantharaman K."/>
            <person name="Brown C.T."/>
            <person name="Hug L.A."/>
            <person name="Sharon I."/>
            <person name="Castelle C.J."/>
            <person name="Probst A.J."/>
            <person name="Thomas B.C."/>
            <person name="Singh A."/>
            <person name="Wilkins M.J."/>
            <person name="Karaoz U."/>
            <person name="Brodie E.L."/>
            <person name="Williams K.H."/>
            <person name="Hubbard S.S."/>
            <person name="Banfield J.F."/>
        </authorList>
    </citation>
    <scope>NUCLEOTIDE SEQUENCE [LARGE SCALE GENOMIC DNA]</scope>
</reference>
<evidence type="ECO:0000313" key="1">
    <source>
        <dbReference type="EMBL" id="OGZ54445.1"/>
    </source>
</evidence>
<organism evidence="1 2">
    <name type="scientific">Candidatus Ryanbacteria bacterium RIFCSPLOWO2_01_FULL_48_26</name>
    <dbReference type="NCBI Taxonomy" id="1802126"/>
    <lineage>
        <taxon>Bacteria</taxon>
        <taxon>Candidatus Ryaniibacteriota</taxon>
    </lineage>
</organism>
<evidence type="ECO:0000313" key="2">
    <source>
        <dbReference type="Proteomes" id="UP000179106"/>
    </source>
</evidence>
<accession>A0A1G2GW53</accession>
<name>A0A1G2GW53_9BACT</name>
<proteinExistence type="predicted"/>
<protein>
    <submittedName>
        <fullName evidence="1">Uncharacterized protein</fullName>
    </submittedName>
</protein>
<comment type="caution">
    <text evidence="1">The sequence shown here is derived from an EMBL/GenBank/DDBJ whole genome shotgun (WGS) entry which is preliminary data.</text>
</comment>
<dbReference type="EMBL" id="MHNW01000006">
    <property type="protein sequence ID" value="OGZ54445.1"/>
    <property type="molecule type" value="Genomic_DNA"/>
</dbReference>
<sequence length="88" mass="10386">MIPKPIEKLAREISRESARRQQEKVPNPEEWLVVLLSNIKKDMTENNRGSAMLARVVDWATFEDELQEARKLLKRSKRRKLNSVRKNS</sequence>
<gene>
    <name evidence="1" type="ORF">A3B25_00710</name>
</gene>
<dbReference type="Proteomes" id="UP000179106">
    <property type="component" value="Unassembled WGS sequence"/>
</dbReference>
<dbReference type="AlphaFoldDB" id="A0A1G2GW53"/>